<dbReference type="Proteomes" id="UP000027361">
    <property type="component" value="Unassembled WGS sequence"/>
</dbReference>
<dbReference type="PIRSF" id="PIRSF028937">
    <property type="entry name" value="Lg_Ch_AO"/>
    <property type="match status" value="1"/>
</dbReference>
<dbReference type="InterPro" id="IPR007867">
    <property type="entry name" value="GMC_OxRtase_C"/>
</dbReference>
<evidence type="ECO:0000256" key="11">
    <source>
        <dbReference type="ARBA" id="ARBA00023002"/>
    </source>
</evidence>
<comment type="function">
    <text evidence="3">Long-chain fatty alcohol oxidase involved in the omega-oxidation pathway of lipid degradation.</text>
</comment>
<dbReference type="Pfam" id="PF01494">
    <property type="entry name" value="FAD_binding_3"/>
    <property type="match status" value="1"/>
</dbReference>
<keyword evidence="9" id="KW-0274">FAD</keyword>
<evidence type="ECO:0000256" key="12">
    <source>
        <dbReference type="ARBA" id="ARBA00023136"/>
    </source>
</evidence>
<dbReference type="EC" id="1.1.3.20" evidence="6 13"/>
<evidence type="ECO:0000259" key="16">
    <source>
        <dbReference type="Pfam" id="PF01494"/>
    </source>
</evidence>
<evidence type="ECO:0000313" key="18">
    <source>
        <dbReference type="EMBL" id="KDN46137.1"/>
    </source>
</evidence>
<comment type="subcellular location">
    <subcellularLocation>
        <location evidence="4">Membrane</location>
    </subcellularLocation>
</comment>
<evidence type="ECO:0000259" key="15">
    <source>
        <dbReference type="Pfam" id="PF00732"/>
    </source>
</evidence>
<feature type="domain" description="FAD-binding" evidence="16">
    <location>
        <begin position="216"/>
        <end position="247"/>
    </location>
</feature>
<evidence type="ECO:0000256" key="3">
    <source>
        <dbReference type="ARBA" id="ARBA00003842"/>
    </source>
</evidence>
<dbReference type="GeneID" id="25262445"/>
<dbReference type="OMA" id="RNVKGCW"/>
<evidence type="ECO:0000256" key="7">
    <source>
        <dbReference type="ARBA" id="ARBA00022630"/>
    </source>
</evidence>
<feature type="domain" description="Glucose-methanol-choline oxidoreductase C-terminal" evidence="17">
    <location>
        <begin position="677"/>
        <end position="746"/>
    </location>
</feature>
<dbReference type="STRING" id="1037660.A0A066VWM0"/>
<evidence type="ECO:0000256" key="6">
    <source>
        <dbReference type="ARBA" id="ARBA00013125"/>
    </source>
</evidence>
<dbReference type="Pfam" id="PF05199">
    <property type="entry name" value="GMC_oxred_C"/>
    <property type="match status" value="1"/>
</dbReference>
<dbReference type="GO" id="GO:0071949">
    <property type="term" value="F:FAD binding"/>
    <property type="evidence" value="ECO:0007669"/>
    <property type="project" value="InterPro"/>
</dbReference>
<name>A0A066VWM0_TILAU</name>
<evidence type="ECO:0000256" key="5">
    <source>
        <dbReference type="ARBA" id="ARBA00010790"/>
    </source>
</evidence>
<dbReference type="AlphaFoldDB" id="A0A066VWM0"/>
<keyword evidence="19" id="KW-1185">Reference proteome</keyword>
<comment type="caution">
    <text evidence="18">The sequence shown here is derived from an EMBL/GenBank/DDBJ whole genome shotgun (WGS) entry which is preliminary data.</text>
</comment>
<evidence type="ECO:0000256" key="2">
    <source>
        <dbReference type="ARBA" id="ARBA00001974"/>
    </source>
</evidence>
<keyword evidence="11 13" id="KW-0560">Oxidoreductase</keyword>
<dbReference type="GO" id="GO:0016020">
    <property type="term" value="C:membrane"/>
    <property type="evidence" value="ECO:0007669"/>
    <property type="project" value="UniProtKB-SubCell"/>
</dbReference>
<comment type="cofactor">
    <cofactor evidence="2">
        <name>FAD</name>
        <dbReference type="ChEBI" id="CHEBI:57692"/>
    </cofactor>
</comment>
<dbReference type="SUPFAM" id="SSF51905">
    <property type="entry name" value="FAD/NAD(P)-binding domain"/>
    <property type="match status" value="1"/>
</dbReference>
<evidence type="ECO:0000256" key="14">
    <source>
        <dbReference type="PIRSR" id="PIRSR028937-1"/>
    </source>
</evidence>
<evidence type="ECO:0000256" key="4">
    <source>
        <dbReference type="ARBA" id="ARBA00004370"/>
    </source>
</evidence>
<dbReference type="Pfam" id="PF00732">
    <property type="entry name" value="GMC_oxred_N"/>
    <property type="match status" value="1"/>
</dbReference>
<keyword evidence="12" id="KW-0472">Membrane</keyword>
<dbReference type="OrthoDB" id="269227at2759"/>
<evidence type="ECO:0000256" key="9">
    <source>
        <dbReference type="ARBA" id="ARBA00022827"/>
    </source>
</evidence>
<feature type="domain" description="Glucose-methanol-choline oxidoreductase N-terminal" evidence="15">
    <location>
        <begin position="264"/>
        <end position="483"/>
    </location>
</feature>
<evidence type="ECO:0000256" key="1">
    <source>
        <dbReference type="ARBA" id="ARBA00000920"/>
    </source>
</evidence>
<dbReference type="PANTHER" id="PTHR46056">
    <property type="entry name" value="LONG-CHAIN-ALCOHOL OXIDASE"/>
    <property type="match status" value="1"/>
</dbReference>
<proteinExistence type="inferred from homology"/>
<comment type="similarity">
    <text evidence="5 13">Belongs to the GMC oxidoreductase family.</text>
</comment>
<dbReference type="HOGENOM" id="CLU_008878_3_1_1"/>
<sequence>MPPAVHLQGDPTKNVFGKQIIKPEELLNESQKKVLIAIGDAIVPALHGEQAAYLISQLPTSATDRQRELVAAFAREGFMDRADYLLSCLIRQLSVTASSTALGQITLLLSIIATGPGCLVMTGSYGPFYDLPRDKREAILLSWSVSRLPAFRKAAAGLKSAILLVYYRFVQEAWEATGYPASTSLPSGIKATTHYPYKFENDNLPFLNTDEEVFVDTEVLIIGSGSGGGVAAAQLAKRGVQVLVVDKGIYLRPEDMTGMESHGYQSMYDGEGILLGEDGHITVLAGSTFGGGSTINWSASLKPRWFARRAWAEKYGVGYYASPAFTADLNFVCDRMGASTAHIQHNLSNSLLALGSQRCGMECVPVPQNTGGNVHYCGKCQFGCPSGQKQGGVVTWLKDAAEHGAKFMTQTHVQRILFDKSGRKAVGAKALVHGSGGSSRYVTIRAAKGVICAGGSIQTPALLLRTPELKFNKQIGKNLHLHPTTVVTGFYDFPINPWEGSLLTMVNNAAELSDPDGWGAKLEIIATSPGLHAAFTSFSSAIDHKAKMLQYSHAFQIIIISRDRDGGQVVIDERGDPRYTHPLTPHDQKSIINGILAACDVHLSAGAREISTMQSGMPAFVADTALPAAAAAKGKGASTELTETLLEETNRIPGTRYHPQSVPRDLRDARYVAWKKQVLQAGARPLAIALGSAHQMSSCRMGASPRYSACDPEGRIWGTKDLWIADASIMPEASGVNPMVTTMASANYVARNVAKQLGNDSVRPLNEATQREARL</sequence>
<dbReference type="InterPro" id="IPR012400">
    <property type="entry name" value="Long_Oxdase"/>
</dbReference>
<dbReference type="EMBL" id="JMSN01000037">
    <property type="protein sequence ID" value="KDN46137.1"/>
    <property type="molecule type" value="Genomic_DNA"/>
</dbReference>
<dbReference type="Gene3D" id="3.50.50.60">
    <property type="entry name" value="FAD/NAD(P)-binding domain"/>
    <property type="match status" value="2"/>
</dbReference>
<dbReference type="RefSeq" id="XP_013243452.1">
    <property type="nucleotide sequence ID" value="XM_013387998.1"/>
</dbReference>
<dbReference type="InParanoid" id="A0A066VWM0"/>
<comment type="catalytic activity">
    <reaction evidence="1 13">
        <text>a long-chain primary fatty alcohol + O2 = a long-chain fatty aldehyde + H2O2</text>
        <dbReference type="Rhea" id="RHEA:22756"/>
        <dbReference type="ChEBI" id="CHEBI:15379"/>
        <dbReference type="ChEBI" id="CHEBI:16240"/>
        <dbReference type="ChEBI" id="CHEBI:17176"/>
        <dbReference type="ChEBI" id="CHEBI:77396"/>
        <dbReference type="EC" id="1.1.3.20"/>
    </reaction>
</comment>
<evidence type="ECO:0000256" key="10">
    <source>
        <dbReference type="ARBA" id="ARBA00022989"/>
    </source>
</evidence>
<keyword evidence="7" id="KW-0285">Flavoprotein</keyword>
<accession>A0A066VWM0</accession>
<organism evidence="18 19">
    <name type="scientific">Tilletiaria anomala (strain ATCC 24038 / CBS 436.72 / UBC 951)</name>
    <dbReference type="NCBI Taxonomy" id="1037660"/>
    <lineage>
        <taxon>Eukaryota</taxon>
        <taxon>Fungi</taxon>
        <taxon>Dikarya</taxon>
        <taxon>Basidiomycota</taxon>
        <taxon>Ustilaginomycotina</taxon>
        <taxon>Exobasidiomycetes</taxon>
        <taxon>Georgefischeriales</taxon>
        <taxon>Tilletiariaceae</taxon>
        <taxon>Tilletiaria</taxon>
    </lineage>
</organism>
<dbReference type="InterPro" id="IPR000172">
    <property type="entry name" value="GMC_OxRdtase_N"/>
</dbReference>
<evidence type="ECO:0000256" key="13">
    <source>
        <dbReference type="PIRNR" id="PIRNR028937"/>
    </source>
</evidence>
<dbReference type="InterPro" id="IPR036188">
    <property type="entry name" value="FAD/NAD-bd_sf"/>
</dbReference>
<evidence type="ECO:0000313" key="19">
    <source>
        <dbReference type="Proteomes" id="UP000027361"/>
    </source>
</evidence>
<dbReference type="PANTHER" id="PTHR46056:SF12">
    <property type="entry name" value="LONG-CHAIN-ALCOHOL OXIDASE"/>
    <property type="match status" value="1"/>
</dbReference>
<gene>
    <name evidence="18" type="ORF">K437DRAFT_223799</name>
</gene>
<keyword evidence="8" id="KW-0812">Transmembrane</keyword>
<evidence type="ECO:0000256" key="8">
    <source>
        <dbReference type="ARBA" id="ARBA00022692"/>
    </source>
</evidence>
<feature type="active site" description="Proton acceptor" evidence="14">
    <location>
        <position position="694"/>
    </location>
</feature>
<dbReference type="InterPro" id="IPR002938">
    <property type="entry name" value="FAD-bd"/>
</dbReference>
<evidence type="ECO:0000259" key="17">
    <source>
        <dbReference type="Pfam" id="PF05199"/>
    </source>
</evidence>
<protein>
    <recommendedName>
        <fullName evidence="6 13">Long-chain-alcohol oxidase</fullName>
        <ecNumber evidence="6 13">1.1.3.20</ecNumber>
    </recommendedName>
</protein>
<keyword evidence="10" id="KW-1133">Transmembrane helix</keyword>
<reference evidence="18 19" key="1">
    <citation type="submission" date="2014-05" db="EMBL/GenBank/DDBJ databases">
        <title>Draft genome sequence of a rare smut relative, Tilletiaria anomala UBC 951.</title>
        <authorList>
            <consortium name="DOE Joint Genome Institute"/>
            <person name="Toome M."/>
            <person name="Kuo A."/>
            <person name="Henrissat B."/>
            <person name="Lipzen A."/>
            <person name="Tritt A."/>
            <person name="Yoshinaga Y."/>
            <person name="Zane M."/>
            <person name="Barry K."/>
            <person name="Grigoriev I.V."/>
            <person name="Spatafora J.W."/>
            <person name="Aimea M.C."/>
        </authorList>
    </citation>
    <scope>NUCLEOTIDE SEQUENCE [LARGE SCALE GENOMIC DNA]</scope>
    <source>
        <strain evidence="18 19">UBC 951</strain>
    </source>
</reference>
<dbReference type="GO" id="GO:0046577">
    <property type="term" value="F:long-chain-alcohol oxidase activity"/>
    <property type="evidence" value="ECO:0007669"/>
    <property type="project" value="UniProtKB-EC"/>
</dbReference>